<evidence type="ECO:0000256" key="1">
    <source>
        <dbReference type="ARBA" id="ARBA00022884"/>
    </source>
</evidence>
<evidence type="ECO:0000313" key="4">
    <source>
        <dbReference type="EMBL" id="MFA9461901.1"/>
    </source>
</evidence>
<comment type="caution">
    <text evidence="4">The sequence shown here is derived from an EMBL/GenBank/DDBJ whole genome shotgun (WGS) entry which is preliminary data.</text>
</comment>
<accession>A0ABV4U0E5</accession>
<reference evidence="4 5" key="1">
    <citation type="submission" date="2024-08" db="EMBL/GenBank/DDBJ databases">
        <title>Whole-genome sequencing of halo(alkali)philic microorganisms from hypersaline lakes.</title>
        <authorList>
            <person name="Sorokin D.Y."/>
            <person name="Merkel A.Y."/>
            <person name="Messina E."/>
            <person name="Yakimov M."/>
        </authorList>
    </citation>
    <scope>NUCLEOTIDE SEQUENCE [LARGE SCALE GENOMIC DNA]</scope>
    <source>
        <strain evidence="4 5">Cl-TMA</strain>
    </source>
</reference>
<organism evidence="4 5">
    <name type="scientific">Thiohalorhabdus methylotrophus</name>
    <dbReference type="NCBI Taxonomy" id="3242694"/>
    <lineage>
        <taxon>Bacteria</taxon>
        <taxon>Pseudomonadati</taxon>
        <taxon>Pseudomonadota</taxon>
        <taxon>Gammaproteobacteria</taxon>
        <taxon>Thiohalorhabdales</taxon>
        <taxon>Thiohalorhabdaceae</taxon>
        <taxon>Thiohalorhabdus</taxon>
    </lineage>
</organism>
<dbReference type="Gene3D" id="1.10.1710.10">
    <property type="entry name" value="ProQ/FinO domain"/>
    <property type="match status" value="1"/>
</dbReference>
<proteinExistence type="predicted"/>
<gene>
    <name evidence="4" type="ORF">ACERLL_13840</name>
</gene>
<sequence length="146" mass="16092">MPSWRKIAALRRHVSDPRYLRAVAQGGKRHNLYGLPVGEITEPERGHALAALYGLTEGDPSQQQQEDFVAGVRMVLLKQVAARFGAGVQDETAEVLSGQLLMPDTVEHLAISLLQCPRVENWRSALDAATSEESPSDEPIVPKWLK</sequence>
<evidence type="ECO:0000259" key="3">
    <source>
        <dbReference type="Pfam" id="PF04352"/>
    </source>
</evidence>
<dbReference type="EMBL" id="JBGUAW010000009">
    <property type="protein sequence ID" value="MFA9461901.1"/>
    <property type="molecule type" value="Genomic_DNA"/>
</dbReference>
<keyword evidence="5" id="KW-1185">Reference proteome</keyword>
<dbReference type="SUPFAM" id="SSF48657">
    <property type="entry name" value="FinO-like"/>
    <property type="match status" value="1"/>
</dbReference>
<name>A0ABV4U0E5_9GAMM</name>
<dbReference type="Pfam" id="PF04352">
    <property type="entry name" value="ProQ"/>
    <property type="match status" value="1"/>
</dbReference>
<dbReference type="RefSeq" id="WP_373656689.1">
    <property type="nucleotide sequence ID" value="NZ_JBGUAW010000009.1"/>
</dbReference>
<keyword evidence="1" id="KW-0694">RNA-binding</keyword>
<evidence type="ECO:0000313" key="5">
    <source>
        <dbReference type="Proteomes" id="UP001575181"/>
    </source>
</evidence>
<protein>
    <submittedName>
        <fullName evidence="4">ProQ/FINO family protein</fullName>
    </submittedName>
</protein>
<feature type="region of interest" description="Disordered" evidence="2">
    <location>
        <begin position="127"/>
        <end position="146"/>
    </location>
</feature>
<dbReference type="Proteomes" id="UP001575181">
    <property type="component" value="Unassembled WGS sequence"/>
</dbReference>
<feature type="domain" description="ProQ/FinO" evidence="3">
    <location>
        <begin position="8"/>
        <end position="58"/>
    </location>
</feature>
<dbReference type="InterPro" id="IPR036442">
    <property type="entry name" value="ProQ/FinO_sf"/>
</dbReference>
<dbReference type="InterPro" id="IPR016103">
    <property type="entry name" value="ProQ/FinO"/>
</dbReference>
<evidence type="ECO:0000256" key="2">
    <source>
        <dbReference type="SAM" id="MobiDB-lite"/>
    </source>
</evidence>